<feature type="compositionally biased region" description="Basic and acidic residues" evidence="1">
    <location>
        <begin position="82"/>
        <end position="93"/>
    </location>
</feature>
<feature type="compositionally biased region" description="Polar residues" evidence="1">
    <location>
        <begin position="167"/>
        <end position="188"/>
    </location>
</feature>
<evidence type="ECO:0000313" key="2">
    <source>
        <dbReference type="EMBL" id="CAK9143616.1"/>
    </source>
</evidence>
<feature type="region of interest" description="Disordered" evidence="1">
    <location>
        <begin position="160"/>
        <end position="198"/>
    </location>
</feature>
<accession>A0ABC8RF83</accession>
<dbReference type="EMBL" id="CAUOFW020001314">
    <property type="protein sequence ID" value="CAK9143616.1"/>
    <property type="molecule type" value="Genomic_DNA"/>
</dbReference>
<feature type="region of interest" description="Disordered" evidence="1">
    <location>
        <begin position="417"/>
        <end position="443"/>
    </location>
</feature>
<feature type="compositionally biased region" description="Basic and acidic residues" evidence="1">
    <location>
        <begin position="525"/>
        <end position="540"/>
    </location>
</feature>
<feature type="region of interest" description="Disordered" evidence="1">
    <location>
        <begin position="676"/>
        <end position="698"/>
    </location>
</feature>
<feature type="region of interest" description="Disordered" evidence="1">
    <location>
        <begin position="585"/>
        <end position="610"/>
    </location>
</feature>
<name>A0ABC8RF83_9AQUA</name>
<evidence type="ECO:0000313" key="3">
    <source>
        <dbReference type="Proteomes" id="UP001642360"/>
    </source>
</evidence>
<dbReference type="AlphaFoldDB" id="A0ABC8RF83"/>
<comment type="caution">
    <text evidence="2">The sequence shown here is derived from an EMBL/GenBank/DDBJ whole genome shotgun (WGS) entry which is preliminary data.</text>
</comment>
<dbReference type="Proteomes" id="UP001642360">
    <property type="component" value="Unassembled WGS sequence"/>
</dbReference>
<feature type="compositionally biased region" description="Polar residues" evidence="1">
    <location>
        <begin position="265"/>
        <end position="276"/>
    </location>
</feature>
<proteinExistence type="predicted"/>
<reference evidence="2 3" key="1">
    <citation type="submission" date="2024-02" db="EMBL/GenBank/DDBJ databases">
        <authorList>
            <person name="Vignale AGUSTIN F."/>
            <person name="Sosa J E."/>
            <person name="Modenutti C."/>
        </authorList>
    </citation>
    <scope>NUCLEOTIDE SEQUENCE [LARGE SCALE GENOMIC DNA]</scope>
</reference>
<feature type="compositionally biased region" description="Basic and acidic residues" evidence="1">
    <location>
        <begin position="593"/>
        <end position="610"/>
    </location>
</feature>
<sequence>MVKREELGMGEEKLEKEALVKGVPTGQALDIEIPPPRPKRKPSNPYPRKPGTGAPTSHVESKDGKLSTLVSSLCPDEDVLDLEKEPLSKKPGDDETQGNTIENRDENCSEVFTLFQETTCTSLSSANKNSLPPLAPSNLCNLREFVPILKEAINQDETNESHLSIGPNGNQAFQGNDAGTISNSGNSRPSHEKLVRGKKMDDLNQPENFSSFSTIDMQAIQNYPRHVPVHILDVSPGMSPQSVSQDLSHQESIFQQMRKVDGQPNLLTNPAASATTENDRNASRSPIHPSFPSFHPLFNPIPNNQDDYRSYLHISSMFSNFIVSTLLQNPAAHAAASFAATFWPYANVENSADSPAGAAGGFPSRKINSAPSMAAIAVATVAAASSWWAAHGLLPLCPPFHPGFACTPPSATACERQMDKSQARAANIKRREDTSDPALQGSHLDPVYNEALQEYSASKLPMSLSDSEESEDAKPHTGFTAADTEQAATTTELHDSNMMKSRIQVGRSSCGSNTPSSSEIETDALDEHGKHKEQSKELDISHPIGDSGNRRGKSCSNTNDSWKEVSQEGRLAFKALFSREVLPQSFSPPHALKNKEHQNEANEKDKDASKLDLNRKTWGISTSHQVVEKSTFFREKEEGEVGLLTMGLGHGKLKACRTGFKPYKRCSMEAKEIRVASAPSQDEEKCPKRLRLAGEAST</sequence>
<evidence type="ECO:0000256" key="1">
    <source>
        <dbReference type="SAM" id="MobiDB-lite"/>
    </source>
</evidence>
<feature type="compositionally biased region" description="Low complexity" evidence="1">
    <location>
        <begin position="480"/>
        <end position="491"/>
    </location>
</feature>
<protein>
    <submittedName>
        <fullName evidence="2">Uncharacterized protein</fullName>
    </submittedName>
</protein>
<feature type="region of interest" description="Disordered" evidence="1">
    <location>
        <begin position="460"/>
        <end position="562"/>
    </location>
</feature>
<feature type="compositionally biased region" description="Polar residues" evidence="1">
    <location>
        <begin position="506"/>
        <end position="519"/>
    </location>
</feature>
<feature type="region of interest" description="Disordered" evidence="1">
    <location>
        <begin position="82"/>
        <end position="105"/>
    </location>
</feature>
<feature type="compositionally biased region" description="Basic and acidic residues" evidence="1">
    <location>
        <begin position="1"/>
        <end position="19"/>
    </location>
</feature>
<feature type="compositionally biased region" description="Basic and acidic residues" evidence="1">
    <location>
        <begin position="189"/>
        <end position="198"/>
    </location>
</feature>
<keyword evidence="3" id="KW-1185">Reference proteome</keyword>
<gene>
    <name evidence="2" type="ORF">ILEXP_LOCUS11332</name>
</gene>
<feature type="region of interest" description="Disordered" evidence="1">
    <location>
        <begin position="263"/>
        <end position="286"/>
    </location>
</feature>
<organism evidence="2 3">
    <name type="scientific">Ilex paraguariensis</name>
    <name type="common">yerba mate</name>
    <dbReference type="NCBI Taxonomy" id="185542"/>
    <lineage>
        <taxon>Eukaryota</taxon>
        <taxon>Viridiplantae</taxon>
        <taxon>Streptophyta</taxon>
        <taxon>Embryophyta</taxon>
        <taxon>Tracheophyta</taxon>
        <taxon>Spermatophyta</taxon>
        <taxon>Magnoliopsida</taxon>
        <taxon>eudicotyledons</taxon>
        <taxon>Gunneridae</taxon>
        <taxon>Pentapetalae</taxon>
        <taxon>asterids</taxon>
        <taxon>campanulids</taxon>
        <taxon>Aquifoliales</taxon>
        <taxon>Aquifoliaceae</taxon>
        <taxon>Ilex</taxon>
    </lineage>
</organism>
<feature type="region of interest" description="Disordered" evidence="1">
    <location>
        <begin position="1"/>
        <end position="70"/>
    </location>
</feature>